<accession>A0A1N7HBE5</accession>
<dbReference type="EMBL" id="FTNT01000014">
    <property type="protein sequence ID" value="SIS22142.1"/>
    <property type="molecule type" value="Genomic_DNA"/>
</dbReference>
<dbReference type="Pfam" id="PF13231">
    <property type="entry name" value="PMT_2"/>
    <property type="match status" value="1"/>
</dbReference>
<feature type="transmembrane region" description="Helical" evidence="8">
    <location>
        <begin position="214"/>
        <end position="235"/>
    </location>
</feature>
<evidence type="ECO:0000256" key="7">
    <source>
        <dbReference type="ARBA" id="ARBA00023136"/>
    </source>
</evidence>
<keyword evidence="7 8" id="KW-0472">Membrane</keyword>
<gene>
    <name evidence="10" type="ORF">SAMN05445060_3908</name>
</gene>
<dbReference type="GO" id="GO:0016763">
    <property type="term" value="F:pentosyltransferase activity"/>
    <property type="evidence" value="ECO:0007669"/>
    <property type="project" value="TreeGrafter"/>
</dbReference>
<comment type="subcellular location">
    <subcellularLocation>
        <location evidence="1">Cell membrane</location>
        <topology evidence="1">Multi-pass membrane protein</topology>
    </subcellularLocation>
</comment>
<evidence type="ECO:0000313" key="11">
    <source>
        <dbReference type="Proteomes" id="UP000186218"/>
    </source>
</evidence>
<dbReference type="STRING" id="1344003.SAMN05445060_3908"/>
<dbReference type="GO" id="GO:0009103">
    <property type="term" value="P:lipopolysaccharide biosynthetic process"/>
    <property type="evidence" value="ECO:0007669"/>
    <property type="project" value="UniProtKB-ARBA"/>
</dbReference>
<name>A0A1N7HBE5_9NOCA</name>
<feature type="transmembrane region" description="Helical" evidence="8">
    <location>
        <begin position="125"/>
        <end position="145"/>
    </location>
</feature>
<feature type="domain" description="Glycosyltransferase RgtA/B/C/D-like" evidence="9">
    <location>
        <begin position="93"/>
        <end position="233"/>
    </location>
</feature>
<proteinExistence type="predicted"/>
<keyword evidence="4 10" id="KW-0808">Transferase</keyword>
<keyword evidence="6 8" id="KW-1133">Transmembrane helix</keyword>
<evidence type="ECO:0000256" key="3">
    <source>
        <dbReference type="ARBA" id="ARBA00022676"/>
    </source>
</evidence>
<keyword evidence="5 8" id="KW-0812">Transmembrane</keyword>
<reference evidence="10 11" key="1">
    <citation type="submission" date="2017-01" db="EMBL/GenBank/DDBJ databases">
        <authorList>
            <person name="Mah S.A."/>
            <person name="Swanson W.J."/>
            <person name="Moy G.W."/>
            <person name="Vacquier V.D."/>
        </authorList>
    </citation>
    <scope>NUCLEOTIDE SEQUENCE [LARGE SCALE GENOMIC DNA]</scope>
    <source>
        <strain evidence="10 11">CPCC 203464</strain>
    </source>
</reference>
<evidence type="ECO:0000256" key="2">
    <source>
        <dbReference type="ARBA" id="ARBA00022475"/>
    </source>
</evidence>
<evidence type="ECO:0000256" key="5">
    <source>
        <dbReference type="ARBA" id="ARBA00022692"/>
    </source>
</evidence>
<evidence type="ECO:0000256" key="6">
    <source>
        <dbReference type="ARBA" id="ARBA00022989"/>
    </source>
</evidence>
<organism evidence="10 11">
    <name type="scientific">Williamsia sterculiae</name>
    <dbReference type="NCBI Taxonomy" id="1344003"/>
    <lineage>
        <taxon>Bacteria</taxon>
        <taxon>Bacillati</taxon>
        <taxon>Actinomycetota</taxon>
        <taxon>Actinomycetes</taxon>
        <taxon>Mycobacteriales</taxon>
        <taxon>Nocardiaceae</taxon>
        <taxon>Williamsia</taxon>
    </lineage>
</organism>
<dbReference type="GO" id="GO:0005886">
    <property type="term" value="C:plasma membrane"/>
    <property type="evidence" value="ECO:0007669"/>
    <property type="project" value="UniProtKB-SubCell"/>
</dbReference>
<evidence type="ECO:0000256" key="8">
    <source>
        <dbReference type="SAM" id="Phobius"/>
    </source>
</evidence>
<evidence type="ECO:0000313" key="10">
    <source>
        <dbReference type="EMBL" id="SIS22142.1"/>
    </source>
</evidence>
<keyword evidence="11" id="KW-1185">Reference proteome</keyword>
<dbReference type="GO" id="GO:0010041">
    <property type="term" value="P:response to iron(III) ion"/>
    <property type="evidence" value="ECO:0007669"/>
    <property type="project" value="TreeGrafter"/>
</dbReference>
<dbReference type="InterPro" id="IPR038731">
    <property type="entry name" value="RgtA/B/C-like"/>
</dbReference>
<feature type="transmembrane region" description="Helical" evidence="8">
    <location>
        <begin position="265"/>
        <end position="288"/>
    </location>
</feature>
<sequence>MTGTESSVAIGRADAGSWWSRSAPLLVGVIATVVCAWNSGRPSFWYDEAATVSAINRSVPDMTALLSRIDVVHGGYYMLMHGWWRLTGHWGGFGGSEFAMRLPSAVAVGIAAALVVCIGRTLVALRFGVLAGALLVCLPRVLWAGSEARPYAGSMALAAAATWLVLLAVRRGGWWWVSYAVLATACTVWFLPSGTLVAAHLLYVLLTTRRRNRLYGMLIAAVMVAAAVLPFAMFAHRQVAQIAWLSPFSTQTVVAYLQFEYVDGAPVAGVLILLLLLGIAVIALLGTVGRIDRRALTLGLAWVAVPAVVILGYSWLGSPTYVPRYLSFTAPGMALVIAVAVRVIARQFTRPGAVRAIWLPAVAVLALGVAAVPAFVAQRSVYGKVGGTDFSQVADFVGRHARPGDCVAFERTASWSPVSERVVKQAKPRDFRNVRDIGPSTPAARAHVLWDLDRPETDYAAWARTCSVMWVVTDGERATGSVFRPGGSPPWYFKPFHFENTVLYRELAGDGLTIVGRIGFHRSQVVRMTR</sequence>
<dbReference type="AlphaFoldDB" id="A0A1N7HBE5"/>
<keyword evidence="2" id="KW-1003">Cell membrane</keyword>
<protein>
    <submittedName>
        <fullName evidence="10">Mannosyltransferase</fullName>
    </submittedName>
</protein>
<feature type="transmembrane region" description="Helical" evidence="8">
    <location>
        <begin position="295"/>
        <end position="316"/>
    </location>
</feature>
<dbReference type="InterPro" id="IPR050297">
    <property type="entry name" value="LipidA_mod_glycosyltrf_83"/>
</dbReference>
<keyword evidence="3 10" id="KW-0328">Glycosyltransferase</keyword>
<dbReference type="Proteomes" id="UP000186218">
    <property type="component" value="Unassembled WGS sequence"/>
</dbReference>
<feature type="transmembrane region" description="Helical" evidence="8">
    <location>
        <begin position="151"/>
        <end position="169"/>
    </location>
</feature>
<dbReference type="PANTHER" id="PTHR33908">
    <property type="entry name" value="MANNOSYLTRANSFERASE YKCB-RELATED"/>
    <property type="match status" value="1"/>
</dbReference>
<evidence type="ECO:0000256" key="1">
    <source>
        <dbReference type="ARBA" id="ARBA00004651"/>
    </source>
</evidence>
<feature type="transmembrane region" description="Helical" evidence="8">
    <location>
        <begin position="328"/>
        <end position="345"/>
    </location>
</feature>
<dbReference type="PANTHER" id="PTHR33908:SF3">
    <property type="entry name" value="UNDECAPRENYL PHOSPHATE-ALPHA-4-AMINO-4-DEOXY-L-ARABINOSE ARABINOSYL TRANSFERASE"/>
    <property type="match status" value="1"/>
</dbReference>
<feature type="transmembrane region" description="Helical" evidence="8">
    <location>
        <begin position="357"/>
        <end position="376"/>
    </location>
</feature>
<evidence type="ECO:0000256" key="4">
    <source>
        <dbReference type="ARBA" id="ARBA00022679"/>
    </source>
</evidence>
<feature type="transmembrane region" description="Helical" evidence="8">
    <location>
        <begin position="176"/>
        <end position="202"/>
    </location>
</feature>
<evidence type="ECO:0000259" key="9">
    <source>
        <dbReference type="Pfam" id="PF13231"/>
    </source>
</evidence>